<protein>
    <submittedName>
        <fullName evidence="1">Uncharacterized protein</fullName>
    </submittedName>
</protein>
<gene>
    <name evidence="1" type="ORF">IQK56_30720</name>
</gene>
<evidence type="ECO:0000313" key="2">
    <source>
        <dbReference type="Proteomes" id="UP000613075"/>
    </source>
</evidence>
<dbReference type="EMBL" id="JADDUM010000384">
    <property type="protein sequence ID" value="MBE8594915.1"/>
    <property type="molecule type" value="Genomic_DNA"/>
</dbReference>
<evidence type="ECO:0000313" key="1">
    <source>
        <dbReference type="EMBL" id="MBE8594915.1"/>
    </source>
</evidence>
<feature type="non-terminal residue" evidence="1">
    <location>
        <position position="1"/>
    </location>
</feature>
<dbReference type="Proteomes" id="UP000613075">
    <property type="component" value="Unassembled WGS sequence"/>
</dbReference>
<sequence>FVEPPAGAQYQQNTRAIGHWLDQLQGSSPQQITHALFKQMQGAKRRGDAQCFNAQTVLLELMVNSNLALDLASYSALVCAASRRQAGS</sequence>
<reference evidence="1 2" key="1">
    <citation type="submission" date="2020-10" db="EMBL/GenBank/DDBJ databases">
        <title>The draft genomes of Cyclamen pathogen Pseudomonas sp.</title>
        <authorList>
            <person name="Fujikawa T."/>
            <person name="Sawada H."/>
        </authorList>
    </citation>
    <scope>NUCLEOTIDE SEQUENCE [LARGE SCALE GENOMIC DNA]</scope>
    <source>
        <strain evidence="1 2">MAFF 301449</strain>
    </source>
</reference>
<dbReference type="RefSeq" id="WP_193901983.1">
    <property type="nucleotide sequence ID" value="NZ_JADDUM010000384.1"/>
</dbReference>
<keyword evidence="2" id="KW-1185">Reference proteome</keyword>
<accession>A0ABR9T159</accession>
<name>A0ABR9T159_9PSED</name>
<comment type="caution">
    <text evidence="1">The sequence shown here is derived from an EMBL/GenBank/DDBJ whole genome shotgun (WGS) entry which is preliminary data.</text>
</comment>
<proteinExistence type="predicted"/>
<organism evidence="1 2">
    <name type="scientific">Pseudomonas cyclaminis</name>
    <dbReference type="NCBI Taxonomy" id="2781239"/>
    <lineage>
        <taxon>Bacteria</taxon>
        <taxon>Pseudomonadati</taxon>
        <taxon>Pseudomonadota</taxon>
        <taxon>Gammaproteobacteria</taxon>
        <taxon>Pseudomonadales</taxon>
        <taxon>Pseudomonadaceae</taxon>
        <taxon>Pseudomonas</taxon>
    </lineage>
</organism>